<organism evidence="3 4">
    <name type="scientific">Lederbergia citri</name>
    <dbReference type="NCBI Taxonomy" id="2833580"/>
    <lineage>
        <taxon>Bacteria</taxon>
        <taxon>Bacillati</taxon>
        <taxon>Bacillota</taxon>
        <taxon>Bacilli</taxon>
        <taxon>Bacillales</taxon>
        <taxon>Bacillaceae</taxon>
        <taxon>Lederbergia</taxon>
    </lineage>
</organism>
<dbReference type="Proteomes" id="UP000681414">
    <property type="component" value="Unassembled WGS sequence"/>
</dbReference>
<reference evidence="3 4" key="1">
    <citation type="submission" date="2021-05" db="EMBL/GenBank/DDBJ databases">
        <title>Novel Bacillus species.</title>
        <authorList>
            <person name="Liu G."/>
        </authorList>
    </citation>
    <scope>NUCLEOTIDE SEQUENCE [LARGE SCALE GENOMIC DNA]</scope>
    <source>
        <strain evidence="4">FJAT-49780</strain>
    </source>
</reference>
<dbReference type="PANTHER" id="PTHR43649">
    <property type="entry name" value="ARABINOSE-BINDING PROTEIN-RELATED"/>
    <property type="match status" value="1"/>
</dbReference>
<dbReference type="SUPFAM" id="SSF53850">
    <property type="entry name" value="Periplasmic binding protein-like II"/>
    <property type="match status" value="1"/>
</dbReference>
<dbReference type="RefSeq" id="WP_213124384.1">
    <property type="nucleotide sequence ID" value="NZ_JAGYPG010000002.1"/>
</dbReference>
<keyword evidence="2" id="KW-0732">Signal</keyword>
<dbReference type="Pfam" id="PF01547">
    <property type="entry name" value="SBP_bac_1"/>
    <property type="match status" value="1"/>
</dbReference>
<dbReference type="PROSITE" id="PS51257">
    <property type="entry name" value="PROKAR_LIPOPROTEIN"/>
    <property type="match status" value="1"/>
</dbReference>
<sequence length="444" mass="49542">MKKFWFSMLALALSIILTACSGGSQQGSADNNNNAKANDGNKSEEKSGKDEQVTLRMSWWGSQGRHDMTLKIIELYEQQNPNVKIEPEFTGFDGYFERMAAQAAGNNLPDIMQQNFGEYLNLYAEQGLLADLKPFVESGAINVAGVSDTIMDSGVKGGKLLGIPTGTNALTALYDPAMMEEAGVEMKNDWTWEDFDNIVRTVKDKTGKFGARLPEPKNIFEYYLREQGFKLFNEDGTGLGYDDDKLLVDYFTRNLKLYEEGAMPGYDVIQQVQGPEDELIVHGKAAIDWRWSNQVGVVTDASGRELNLNLLPGANNAKGMYLKPAMFWSIAENSKKKEEAAKFIDFFTNTIEVFNIGGTDRGIPIKEEIRNAMSADLSDVDKKVFEYIEYVTDHSSPIDSNFPATASEVLNELANIDEMVMYKKLSPEEGAAEFRKEAEAILKR</sequence>
<accession>A0A942TEV6</accession>
<feature type="compositionally biased region" description="Low complexity" evidence="1">
    <location>
        <begin position="27"/>
        <end position="38"/>
    </location>
</feature>
<feature type="chain" id="PRO_5038360431" evidence="2">
    <location>
        <begin position="20"/>
        <end position="444"/>
    </location>
</feature>
<gene>
    <name evidence="3" type="ORF">KHA97_08750</name>
</gene>
<evidence type="ECO:0000256" key="2">
    <source>
        <dbReference type="SAM" id="SignalP"/>
    </source>
</evidence>
<feature type="signal peptide" evidence="2">
    <location>
        <begin position="1"/>
        <end position="19"/>
    </location>
</feature>
<dbReference type="InterPro" id="IPR006059">
    <property type="entry name" value="SBP"/>
</dbReference>
<protein>
    <submittedName>
        <fullName evidence="3">Extracellular solute-binding protein</fullName>
    </submittedName>
</protein>
<evidence type="ECO:0000256" key="1">
    <source>
        <dbReference type="SAM" id="MobiDB-lite"/>
    </source>
</evidence>
<evidence type="ECO:0000313" key="4">
    <source>
        <dbReference type="Proteomes" id="UP000681414"/>
    </source>
</evidence>
<dbReference type="InterPro" id="IPR050490">
    <property type="entry name" value="Bact_solute-bd_prot1"/>
</dbReference>
<feature type="region of interest" description="Disordered" evidence="1">
    <location>
        <begin position="24"/>
        <end position="52"/>
    </location>
</feature>
<dbReference type="AlphaFoldDB" id="A0A942TEV6"/>
<dbReference type="Gene3D" id="3.40.190.10">
    <property type="entry name" value="Periplasmic binding protein-like II"/>
    <property type="match status" value="2"/>
</dbReference>
<dbReference type="EMBL" id="JAGYPG010000002">
    <property type="protein sequence ID" value="MBS4195144.1"/>
    <property type="molecule type" value="Genomic_DNA"/>
</dbReference>
<feature type="compositionally biased region" description="Basic and acidic residues" evidence="1">
    <location>
        <begin position="39"/>
        <end position="52"/>
    </location>
</feature>
<dbReference type="PANTHER" id="PTHR43649:SF11">
    <property type="entry name" value="ABC TRANSPORTER SUBSTRATE-BINDING PROTEIN YESO-RELATED"/>
    <property type="match status" value="1"/>
</dbReference>
<keyword evidence="4" id="KW-1185">Reference proteome</keyword>
<evidence type="ECO:0000313" key="3">
    <source>
        <dbReference type="EMBL" id="MBS4195144.1"/>
    </source>
</evidence>
<name>A0A942TEV6_9BACI</name>
<comment type="caution">
    <text evidence="3">The sequence shown here is derived from an EMBL/GenBank/DDBJ whole genome shotgun (WGS) entry which is preliminary data.</text>
</comment>
<proteinExistence type="predicted"/>